<accession>A0A7G9WAQ8</accession>
<dbReference type="Proteomes" id="UP000516160">
    <property type="component" value="Chromosome"/>
</dbReference>
<dbReference type="EMBL" id="CP058559">
    <property type="protein sequence ID" value="QNO15770.1"/>
    <property type="molecule type" value="Genomic_DNA"/>
</dbReference>
<evidence type="ECO:0000313" key="1">
    <source>
        <dbReference type="EMBL" id="QNO15770.1"/>
    </source>
</evidence>
<gene>
    <name evidence="1" type="ORF">HYG86_13860</name>
</gene>
<dbReference type="AlphaFoldDB" id="A0A7G9WAQ8"/>
<keyword evidence="2" id="KW-1185">Reference proteome</keyword>
<proteinExistence type="predicted"/>
<reference evidence="1 2" key="1">
    <citation type="submission" date="2020-07" db="EMBL/GenBank/DDBJ databases">
        <title>Alkalicella. sp. LB2 genome.</title>
        <authorList>
            <person name="Postec A."/>
            <person name="Quemeneur M."/>
        </authorList>
    </citation>
    <scope>NUCLEOTIDE SEQUENCE [LARGE SCALE GENOMIC DNA]</scope>
    <source>
        <strain evidence="1 2">LB2</strain>
    </source>
</reference>
<organism evidence="1 2">
    <name type="scientific">Alkalicella caledoniensis</name>
    <dbReference type="NCBI Taxonomy" id="2731377"/>
    <lineage>
        <taxon>Bacteria</taxon>
        <taxon>Bacillati</taxon>
        <taxon>Bacillota</taxon>
        <taxon>Clostridia</taxon>
        <taxon>Eubacteriales</taxon>
        <taxon>Proteinivoracaceae</taxon>
        <taxon>Alkalicella</taxon>
    </lineage>
</organism>
<name>A0A7G9WAQ8_ALKCA</name>
<dbReference type="RefSeq" id="WP_213166175.1">
    <property type="nucleotide sequence ID" value="NZ_CP058559.1"/>
</dbReference>
<evidence type="ECO:0000313" key="2">
    <source>
        <dbReference type="Proteomes" id="UP000516160"/>
    </source>
</evidence>
<dbReference type="KEGG" id="acae:HYG86_13860"/>
<protein>
    <submittedName>
        <fullName evidence="1">Uncharacterized protein</fullName>
    </submittedName>
</protein>
<sequence length="239" mass="28142">MSVIEMDKYRNKGKKYTLSTYDSYYECTFMKDYQHKYSQSQIQGIEIGGVYAIILKTNKGKYYFAAIHFFKGDFTLPESLDWLDKYGIILMEEGKEQQTIKNCERVIDIVPFKKNHLILYKKGTETLKLDYTELNQGQQSDKFDRKTKIVLVLNGEKLDYIPRINFNKQRDVVVCNGNCVVADYIDEYNGNIGFFQDTNPTLPISFIFTEKTTVYIDIVEKEKSKIYIVEYDYEIFIDD</sequence>